<dbReference type="VEuPathDB" id="AmoebaDB:DDB_G0282121"/>
<dbReference type="PANTHER" id="PTHR35598:SF3">
    <property type="entry name" value="N-TERMINAL DELTA ENDOTOXIN DOMAIN-CONTAINING PROTEIN-RELATED"/>
    <property type="match status" value="1"/>
</dbReference>
<dbReference type="SUPFAM" id="SSF56849">
    <property type="entry name" value="delta-Endotoxin (insectocide), N-terminal domain"/>
    <property type="match status" value="1"/>
</dbReference>
<keyword evidence="2" id="KW-1185">Reference proteome</keyword>
<protein>
    <recommendedName>
        <fullName evidence="3">Pesticidal crystal protein N-terminal domain-containing protein</fullName>
    </recommendedName>
</protein>
<dbReference type="InParanoid" id="Q54SZ0"/>
<evidence type="ECO:0000313" key="2">
    <source>
        <dbReference type="Proteomes" id="UP000002195"/>
    </source>
</evidence>
<comment type="caution">
    <text evidence="1">The sequence shown here is derived from an EMBL/GenBank/DDBJ whole genome shotgun (WGS) entry which is preliminary data.</text>
</comment>
<sequence>MEESTDVVVNNNEFHNLSFSEKELVMNKKFMEIKEECQVTQSEIDAVTKASKPVPASAFLNFFGTFLSNVIGNIPVVGPLAGAMFSTIWGEVFTRNDGAPGMPPLPRFLTADEFHAYMAEFRRDMERLINQRIDELIIATSNSLLLDLKFACDRWHEVIAWYEQDVGQGRHKSSIPQDRIPVYLKKPLPPGSEQFRSWELNAIREEIVNRHGRCIVEMNRCMNYFTTVGGGIENRQLMAGHVIQTCCFYIMIQRDVYFKGSDWGFFRQQINIIPSEISIFIDRAFNSFSAIAMPNFRTGTFLNVINTPELYNIYSTFAYLDLVRFPVTGMKLDINPHDHVLTIPHQYSDNRIRIVVNQHGASKELPVSPILPRGLLLEGVYNCDNWSSLGYSYTVRRPTRSFTRVTIRVAHTGSAYAPFMRIFVNGLQLNHTTSQLKDMNFYNGSSQSVYLSATFAFNGPTFEFNFRFDGRMQNEFSNHSIIEFE</sequence>
<gene>
    <name evidence="1" type="ORF">DDB_G0282121</name>
</gene>
<dbReference type="RefSeq" id="XP_640365.1">
    <property type="nucleotide sequence ID" value="XM_635273.1"/>
</dbReference>
<dbReference type="PANTHER" id="PTHR35598">
    <property type="entry name" value="ENDOTOXIN_N DOMAIN-CONTAINING PROTEIN"/>
    <property type="match status" value="1"/>
</dbReference>
<dbReference type="AlphaFoldDB" id="Q54SZ0"/>
<dbReference type="GeneID" id="8623420"/>
<dbReference type="Proteomes" id="UP000002195">
    <property type="component" value="Unassembled WGS sequence"/>
</dbReference>
<dbReference type="EMBL" id="AAFI02000045">
    <property type="protein sequence ID" value="EAL66386.1"/>
    <property type="molecule type" value="Genomic_DNA"/>
</dbReference>
<dbReference type="eggNOG" id="ENOG502RHUI">
    <property type="taxonomic scope" value="Eukaryota"/>
</dbReference>
<dbReference type="PaxDb" id="44689-DDB0238184"/>
<evidence type="ECO:0008006" key="3">
    <source>
        <dbReference type="Google" id="ProtNLM"/>
    </source>
</evidence>
<dbReference type="GO" id="GO:0090729">
    <property type="term" value="F:toxin activity"/>
    <property type="evidence" value="ECO:0007669"/>
    <property type="project" value="InterPro"/>
</dbReference>
<evidence type="ECO:0000313" key="1">
    <source>
        <dbReference type="EMBL" id="EAL66386.1"/>
    </source>
</evidence>
<dbReference type="KEGG" id="ddi:DDB_G0282121"/>
<proteinExistence type="predicted"/>
<reference evidence="1 2" key="1">
    <citation type="journal article" date="2005" name="Nature">
        <title>The genome of the social amoeba Dictyostelium discoideum.</title>
        <authorList>
            <consortium name="The Dictyostelium discoideum Sequencing Consortium"/>
            <person name="Eichinger L."/>
            <person name="Pachebat J.A."/>
            <person name="Glockner G."/>
            <person name="Rajandream M.A."/>
            <person name="Sucgang R."/>
            <person name="Berriman M."/>
            <person name="Song J."/>
            <person name="Olsen R."/>
            <person name="Szafranski K."/>
            <person name="Xu Q."/>
            <person name="Tunggal B."/>
            <person name="Kummerfeld S."/>
            <person name="Madera M."/>
            <person name="Konfortov B.A."/>
            <person name="Rivero F."/>
            <person name="Bankier A.T."/>
            <person name="Lehmann R."/>
            <person name="Hamlin N."/>
            <person name="Davies R."/>
            <person name="Gaudet P."/>
            <person name="Fey P."/>
            <person name="Pilcher K."/>
            <person name="Chen G."/>
            <person name="Saunders D."/>
            <person name="Sodergren E."/>
            <person name="Davis P."/>
            <person name="Kerhornou A."/>
            <person name="Nie X."/>
            <person name="Hall N."/>
            <person name="Anjard C."/>
            <person name="Hemphill L."/>
            <person name="Bason N."/>
            <person name="Farbrother P."/>
            <person name="Desany B."/>
            <person name="Just E."/>
            <person name="Morio T."/>
            <person name="Rost R."/>
            <person name="Churcher C."/>
            <person name="Cooper J."/>
            <person name="Haydock S."/>
            <person name="van Driessche N."/>
            <person name="Cronin A."/>
            <person name="Goodhead I."/>
            <person name="Muzny D."/>
            <person name="Mourier T."/>
            <person name="Pain A."/>
            <person name="Lu M."/>
            <person name="Harper D."/>
            <person name="Lindsay R."/>
            <person name="Hauser H."/>
            <person name="James K."/>
            <person name="Quiles M."/>
            <person name="Madan Babu M."/>
            <person name="Saito T."/>
            <person name="Buchrieser C."/>
            <person name="Wardroper A."/>
            <person name="Felder M."/>
            <person name="Thangavelu M."/>
            <person name="Johnson D."/>
            <person name="Knights A."/>
            <person name="Loulseged H."/>
            <person name="Mungall K."/>
            <person name="Oliver K."/>
            <person name="Price C."/>
            <person name="Quail M.A."/>
            <person name="Urushihara H."/>
            <person name="Hernandez J."/>
            <person name="Rabbinowitsch E."/>
            <person name="Steffen D."/>
            <person name="Sanders M."/>
            <person name="Ma J."/>
            <person name="Kohara Y."/>
            <person name="Sharp S."/>
            <person name="Simmonds M."/>
            <person name="Spiegler S."/>
            <person name="Tivey A."/>
            <person name="Sugano S."/>
            <person name="White B."/>
            <person name="Walker D."/>
            <person name="Woodward J."/>
            <person name="Winckler T."/>
            <person name="Tanaka Y."/>
            <person name="Shaulsky G."/>
            <person name="Schleicher M."/>
            <person name="Weinstock G."/>
            <person name="Rosenthal A."/>
            <person name="Cox E.C."/>
            <person name="Chisholm R.L."/>
            <person name="Gibbs R."/>
            <person name="Loomis W.F."/>
            <person name="Platzer M."/>
            <person name="Kay R.R."/>
            <person name="Williams J."/>
            <person name="Dear P.H."/>
            <person name="Noegel A.A."/>
            <person name="Barrell B."/>
            <person name="Kuspa A."/>
        </authorList>
    </citation>
    <scope>NUCLEOTIDE SEQUENCE [LARGE SCALE GENOMIC DNA]</scope>
    <source>
        <strain evidence="1 2">AX4</strain>
    </source>
</reference>
<dbReference type="FunCoup" id="Q54SZ0">
    <property type="interactions" value="87"/>
</dbReference>
<dbReference type="InterPro" id="IPR036716">
    <property type="entry name" value="Pest_crys_N_sf"/>
</dbReference>
<dbReference type="OMA" id="NINERDW"/>
<organism evidence="1 2">
    <name type="scientific">Dictyostelium discoideum</name>
    <name type="common">Social amoeba</name>
    <dbReference type="NCBI Taxonomy" id="44689"/>
    <lineage>
        <taxon>Eukaryota</taxon>
        <taxon>Amoebozoa</taxon>
        <taxon>Evosea</taxon>
        <taxon>Eumycetozoa</taxon>
        <taxon>Dictyostelia</taxon>
        <taxon>Dictyosteliales</taxon>
        <taxon>Dictyosteliaceae</taxon>
        <taxon>Dictyostelium</taxon>
    </lineage>
</organism>
<name>Q54SZ0_DICDI</name>
<dbReference type="dictyBase" id="DDB_G0282121"/>
<dbReference type="Gene3D" id="1.20.190.10">
    <property type="entry name" value="Pesticidal crystal protein, N-terminal domain"/>
    <property type="match status" value="1"/>
</dbReference>
<dbReference type="HOGENOM" id="CLU_585855_0_0_1"/>
<accession>Q54SZ0</accession>